<organism evidence="2 3">
    <name type="scientific">Rhodanobacter humi</name>
    <dbReference type="NCBI Taxonomy" id="1888173"/>
    <lineage>
        <taxon>Bacteria</taxon>
        <taxon>Pseudomonadati</taxon>
        <taxon>Pseudomonadota</taxon>
        <taxon>Gammaproteobacteria</taxon>
        <taxon>Lysobacterales</taxon>
        <taxon>Rhodanobacteraceae</taxon>
        <taxon>Rhodanobacter</taxon>
    </lineage>
</organism>
<keyword evidence="3" id="KW-1185">Reference proteome</keyword>
<dbReference type="GO" id="GO:0003677">
    <property type="term" value="F:DNA binding"/>
    <property type="evidence" value="ECO:0007669"/>
    <property type="project" value="UniProtKB-KW"/>
</dbReference>
<keyword evidence="2" id="KW-0238">DNA-binding</keyword>
<name>A0ABV4AQ73_9GAMM</name>
<accession>A0ABV4AQ73</accession>
<dbReference type="Gene3D" id="1.10.150.690">
    <property type="entry name" value="DUF2063"/>
    <property type="match status" value="1"/>
</dbReference>
<dbReference type="Pfam" id="PF09836">
    <property type="entry name" value="DUF2063"/>
    <property type="match status" value="1"/>
</dbReference>
<evidence type="ECO:0000259" key="1">
    <source>
        <dbReference type="Pfam" id="PF09836"/>
    </source>
</evidence>
<sequence length="261" mass="27759">MNTIPTSTPMPVSPPSLAELQRAFAGAIVDGAAPALEPWIAARGIAPSARLRIYRNANLAIHVDALATSYPALQRLLGDDCFDGLATRHAAYRGSRSGNLQDYGADFADYLAAQPETAAWPWLGDVARLEWLRQEVALAADEAPADAAALIAALADVDHALRLRPCMRVLSSAWAVLDLWRYAQSSQAGDLDPAIPQSVLLWREDGQVAMRAIAPAQAAFVRALQHEASPALALAAAQLIDAQVAPETLLLPLLEHALLAA</sequence>
<dbReference type="InterPro" id="IPR018640">
    <property type="entry name" value="DUF2063"/>
</dbReference>
<gene>
    <name evidence="2" type="ORF">AB7878_08810</name>
</gene>
<feature type="domain" description="Putative DNA-binding" evidence="1">
    <location>
        <begin position="19"/>
        <end position="111"/>
    </location>
</feature>
<dbReference type="EMBL" id="JBGBPY010000001">
    <property type="protein sequence ID" value="MEY2182515.1"/>
    <property type="molecule type" value="Genomic_DNA"/>
</dbReference>
<dbReference type="Proteomes" id="UP001562159">
    <property type="component" value="Unassembled WGS sequence"/>
</dbReference>
<protein>
    <submittedName>
        <fullName evidence="2">DNA-binding domain-containing protein</fullName>
    </submittedName>
</protein>
<comment type="caution">
    <text evidence="2">The sequence shown here is derived from an EMBL/GenBank/DDBJ whole genome shotgun (WGS) entry which is preliminary data.</text>
</comment>
<dbReference type="InterPro" id="IPR044922">
    <property type="entry name" value="DUF2063_N_sf"/>
</dbReference>
<proteinExistence type="predicted"/>
<evidence type="ECO:0000313" key="2">
    <source>
        <dbReference type="EMBL" id="MEY2182515.1"/>
    </source>
</evidence>
<reference evidence="2 3" key="1">
    <citation type="submission" date="2024-07" db="EMBL/GenBank/DDBJ databases">
        <title>Molecular mechanisms and environmental adaptations of flagellar loss and biofilm growth of Rhodanobacter under environmental stress.</title>
        <authorList>
            <person name="Chen M."/>
        </authorList>
    </citation>
    <scope>NUCLEOTIDE SEQUENCE [LARGE SCALE GENOMIC DNA]</scope>
    <source>
        <strain evidence="2 3">RS22</strain>
    </source>
</reference>
<evidence type="ECO:0000313" key="3">
    <source>
        <dbReference type="Proteomes" id="UP001562159"/>
    </source>
</evidence>